<keyword evidence="3" id="KW-1185">Reference proteome</keyword>
<evidence type="ECO:0000313" key="3">
    <source>
        <dbReference type="Proteomes" id="UP001501729"/>
    </source>
</evidence>
<feature type="transmembrane region" description="Helical" evidence="1">
    <location>
        <begin position="190"/>
        <end position="210"/>
    </location>
</feature>
<organism evidence="2 3">
    <name type="scientific">Haladaptatus pallidirubidus</name>
    <dbReference type="NCBI Taxonomy" id="1008152"/>
    <lineage>
        <taxon>Archaea</taxon>
        <taxon>Methanobacteriati</taxon>
        <taxon>Methanobacteriota</taxon>
        <taxon>Stenosarchaea group</taxon>
        <taxon>Halobacteria</taxon>
        <taxon>Halobacteriales</taxon>
        <taxon>Haladaptataceae</taxon>
        <taxon>Haladaptatus</taxon>
    </lineage>
</organism>
<dbReference type="EMBL" id="BAABKX010000014">
    <property type="protein sequence ID" value="GAA5054821.1"/>
    <property type="molecule type" value="Genomic_DNA"/>
</dbReference>
<dbReference type="AlphaFoldDB" id="A0AAV3UKA2"/>
<proteinExistence type="predicted"/>
<reference evidence="2 3" key="1">
    <citation type="journal article" date="2019" name="Int. J. Syst. Evol. Microbiol.">
        <title>The Global Catalogue of Microorganisms (GCM) 10K type strain sequencing project: providing services to taxonomists for standard genome sequencing and annotation.</title>
        <authorList>
            <consortium name="The Broad Institute Genomics Platform"/>
            <consortium name="The Broad Institute Genome Sequencing Center for Infectious Disease"/>
            <person name="Wu L."/>
            <person name="Ma J."/>
        </authorList>
    </citation>
    <scope>NUCLEOTIDE SEQUENCE [LARGE SCALE GENOMIC DNA]</scope>
    <source>
        <strain evidence="2 3">JCM 17504</strain>
    </source>
</reference>
<feature type="transmembrane region" description="Helical" evidence="1">
    <location>
        <begin position="111"/>
        <end position="129"/>
    </location>
</feature>
<evidence type="ECO:0000313" key="2">
    <source>
        <dbReference type="EMBL" id="GAA5054821.1"/>
    </source>
</evidence>
<dbReference type="Proteomes" id="UP001501729">
    <property type="component" value="Unassembled WGS sequence"/>
</dbReference>
<keyword evidence="1" id="KW-0812">Transmembrane</keyword>
<name>A0AAV3UKA2_9EURY</name>
<feature type="transmembrane region" description="Helical" evidence="1">
    <location>
        <begin position="295"/>
        <end position="319"/>
    </location>
</feature>
<accession>A0AAV3UKA2</accession>
<feature type="transmembrane region" description="Helical" evidence="1">
    <location>
        <begin position="428"/>
        <end position="446"/>
    </location>
</feature>
<keyword evidence="1" id="KW-1133">Transmembrane helix</keyword>
<sequence>MRLRRTPLFVFISLSLFAGVASAHGVTTRFDAPIPLTLLFGGAGATVALTALFLTTTVESAPTGTRRISFSADAVVILRRATQVLFLAVFLFVLAVGAVGPTNARDNPATLFTWSVWLKGVGLLAVLFGSPWRTLAPWRTIYDGLSKVEGKELALFDYPNQLGDWPALIGFLALVGVAENLTRIPDSPRLTAVLLAGYALIMLVGGVLFGTPWFRRADPLAVLYRLFGRVAPMKIDGSGIDLRPPWRGCLPRVRSLSLAAFVVATVYTVSFDGFTKTPEYQTLLFSVREATGLGSVVSVLLYLGGFLAFLAVFALVAILTRRVSVIAETSRNSKTKESWHATALALAPTVIPIAVAYEVAHNYPFVLQQLSRLLTILGGPEIELLGWLSLSAFWASQVILIVAGHLAAVVAAHYVALERTNRVGRAHLPLTALMIAYTVLSLWIISRPVAT</sequence>
<feature type="transmembrane region" description="Helical" evidence="1">
    <location>
        <begin position="33"/>
        <end position="56"/>
    </location>
</feature>
<feature type="transmembrane region" description="Helical" evidence="1">
    <location>
        <begin position="339"/>
        <end position="357"/>
    </location>
</feature>
<feature type="transmembrane region" description="Helical" evidence="1">
    <location>
        <begin position="77"/>
        <end position="99"/>
    </location>
</feature>
<protein>
    <recommendedName>
        <fullName evidence="4">Yip1 domain-containing protein</fullName>
    </recommendedName>
</protein>
<dbReference type="RefSeq" id="WP_227773220.1">
    <property type="nucleotide sequence ID" value="NZ_BAABKX010000014.1"/>
</dbReference>
<comment type="caution">
    <text evidence="2">The sequence shown here is derived from an EMBL/GenBank/DDBJ whole genome shotgun (WGS) entry which is preliminary data.</text>
</comment>
<evidence type="ECO:0000256" key="1">
    <source>
        <dbReference type="SAM" id="Phobius"/>
    </source>
</evidence>
<feature type="transmembrane region" description="Helical" evidence="1">
    <location>
        <begin position="394"/>
        <end position="416"/>
    </location>
</feature>
<dbReference type="GeneID" id="68613405"/>
<gene>
    <name evidence="2" type="ORF">GCM10025751_33810</name>
</gene>
<keyword evidence="1" id="KW-0472">Membrane</keyword>
<evidence type="ECO:0008006" key="4">
    <source>
        <dbReference type="Google" id="ProtNLM"/>
    </source>
</evidence>